<proteinExistence type="predicted"/>
<feature type="chain" id="PRO_5046979803" description="Lipoprotein" evidence="2">
    <location>
        <begin position="27"/>
        <end position="94"/>
    </location>
</feature>
<comment type="caution">
    <text evidence="3">The sequence shown here is derived from an EMBL/GenBank/DDBJ whole genome shotgun (WGS) entry which is preliminary data.</text>
</comment>
<evidence type="ECO:0000256" key="1">
    <source>
        <dbReference type="SAM" id="MobiDB-lite"/>
    </source>
</evidence>
<gene>
    <name evidence="3" type="ORF">OMW55_05055</name>
</gene>
<dbReference type="EMBL" id="JAPDOB010000001">
    <property type="protein sequence ID" value="MCW3797176.1"/>
    <property type="molecule type" value="Genomic_DNA"/>
</dbReference>
<keyword evidence="4" id="KW-1185">Reference proteome</keyword>
<dbReference type="RefSeq" id="WP_264881316.1">
    <property type="nucleotide sequence ID" value="NZ_JAPDOB010000001.1"/>
</dbReference>
<feature type="compositionally biased region" description="Polar residues" evidence="1">
    <location>
        <begin position="79"/>
        <end position="94"/>
    </location>
</feature>
<evidence type="ECO:0000256" key="2">
    <source>
        <dbReference type="SAM" id="SignalP"/>
    </source>
</evidence>
<protein>
    <recommendedName>
        <fullName evidence="5">Lipoprotein</fullName>
    </recommendedName>
</protein>
<evidence type="ECO:0008006" key="5">
    <source>
        <dbReference type="Google" id="ProtNLM"/>
    </source>
</evidence>
<name>A0ABT3JDR2_9SPHN</name>
<organism evidence="3 4">
    <name type="scientific">Sphingomonas arvum</name>
    <dbReference type="NCBI Taxonomy" id="2992113"/>
    <lineage>
        <taxon>Bacteria</taxon>
        <taxon>Pseudomonadati</taxon>
        <taxon>Pseudomonadota</taxon>
        <taxon>Alphaproteobacteria</taxon>
        <taxon>Sphingomonadales</taxon>
        <taxon>Sphingomonadaceae</taxon>
        <taxon>Sphingomonas</taxon>
    </lineage>
</organism>
<dbReference type="Proteomes" id="UP001526246">
    <property type="component" value="Unassembled WGS sequence"/>
</dbReference>
<reference evidence="3 4" key="1">
    <citation type="submission" date="2022-10" db="EMBL/GenBank/DDBJ databases">
        <title>Sphingomonas sp.</title>
        <authorList>
            <person name="Jin C."/>
        </authorList>
    </citation>
    <scope>NUCLEOTIDE SEQUENCE [LARGE SCALE GENOMIC DNA]</scope>
    <source>
        <strain evidence="3 4">BN140010</strain>
    </source>
</reference>
<feature type="signal peptide" evidence="2">
    <location>
        <begin position="1"/>
        <end position="26"/>
    </location>
</feature>
<feature type="region of interest" description="Disordered" evidence="1">
    <location>
        <begin position="51"/>
        <end position="94"/>
    </location>
</feature>
<sequence length="94" mass="9636">MSSKLRVALLCAVAGMPAACATPNEAAPNIGADFGEATKYNAALQTIDPDPVYPADASQPGTRADTGTAAVKRMRTDNVKQPQIMTTGSSSGPR</sequence>
<evidence type="ECO:0000313" key="3">
    <source>
        <dbReference type="EMBL" id="MCW3797176.1"/>
    </source>
</evidence>
<keyword evidence="2" id="KW-0732">Signal</keyword>
<evidence type="ECO:0000313" key="4">
    <source>
        <dbReference type="Proteomes" id="UP001526246"/>
    </source>
</evidence>
<accession>A0ABT3JDR2</accession>